<organism evidence="2 3">
    <name type="scientific">Chitinophaga cymbidii</name>
    <dbReference type="NCBI Taxonomy" id="1096750"/>
    <lineage>
        <taxon>Bacteria</taxon>
        <taxon>Pseudomonadati</taxon>
        <taxon>Bacteroidota</taxon>
        <taxon>Chitinophagia</taxon>
        <taxon>Chitinophagales</taxon>
        <taxon>Chitinophagaceae</taxon>
        <taxon>Chitinophaga</taxon>
    </lineage>
</organism>
<dbReference type="Proteomes" id="UP000321436">
    <property type="component" value="Unassembled WGS sequence"/>
</dbReference>
<accession>A0A512RJ68</accession>
<dbReference type="Pfam" id="PF13905">
    <property type="entry name" value="Thioredoxin_8"/>
    <property type="match status" value="1"/>
</dbReference>
<dbReference type="InterPro" id="IPR036249">
    <property type="entry name" value="Thioredoxin-like_sf"/>
</dbReference>
<comment type="caution">
    <text evidence="2">The sequence shown here is derived from an EMBL/GenBank/DDBJ whole genome shotgun (WGS) entry which is preliminary data.</text>
</comment>
<dbReference type="InterPro" id="IPR013766">
    <property type="entry name" value="Thioredoxin_domain"/>
</dbReference>
<feature type="domain" description="Thioredoxin" evidence="1">
    <location>
        <begin position="271"/>
        <end position="425"/>
    </location>
</feature>
<dbReference type="EMBL" id="BKAU01000001">
    <property type="protein sequence ID" value="GEP95720.1"/>
    <property type="molecule type" value="Genomic_DNA"/>
</dbReference>
<dbReference type="SUPFAM" id="SSF52833">
    <property type="entry name" value="Thioredoxin-like"/>
    <property type="match status" value="1"/>
</dbReference>
<dbReference type="PROSITE" id="PS51352">
    <property type="entry name" value="THIOREDOXIN_2"/>
    <property type="match status" value="1"/>
</dbReference>
<evidence type="ECO:0000313" key="3">
    <source>
        <dbReference type="Proteomes" id="UP000321436"/>
    </source>
</evidence>
<evidence type="ECO:0000313" key="2">
    <source>
        <dbReference type="EMBL" id="GEP95720.1"/>
    </source>
</evidence>
<dbReference type="InterPro" id="IPR050553">
    <property type="entry name" value="Thioredoxin_ResA/DsbE_sf"/>
</dbReference>
<dbReference type="InterPro" id="IPR012336">
    <property type="entry name" value="Thioredoxin-like_fold"/>
</dbReference>
<dbReference type="Gene3D" id="3.40.30.10">
    <property type="entry name" value="Glutaredoxin"/>
    <property type="match status" value="1"/>
</dbReference>
<gene>
    <name evidence="2" type="ORF">CCY01nite_19800</name>
</gene>
<dbReference type="RefSeq" id="WP_186830993.1">
    <property type="nucleotide sequence ID" value="NZ_BKAU01000001.1"/>
</dbReference>
<keyword evidence="3" id="KW-1185">Reference proteome</keyword>
<dbReference type="CDD" id="cd02966">
    <property type="entry name" value="TlpA_like_family"/>
    <property type="match status" value="1"/>
</dbReference>
<dbReference type="PANTHER" id="PTHR42852:SF13">
    <property type="entry name" value="PROTEIN DIPZ"/>
    <property type="match status" value="1"/>
</dbReference>
<reference evidence="2 3" key="1">
    <citation type="submission" date="2019-07" db="EMBL/GenBank/DDBJ databases">
        <title>Whole genome shotgun sequence of Chitinophaga cymbidii NBRC 109752.</title>
        <authorList>
            <person name="Hosoyama A."/>
            <person name="Uohara A."/>
            <person name="Ohji S."/>
            <person name="Ichikawa N."/>
        </authorList>
    </citation>
    <scope>NUCLEOTIDE SEQUENCE [LARGE SCALE GENOMIC DNA]</scope>
    <source>
        <strain evidence="2 3">NBRC 109752</strain>
    </source>
</reference>
<sequence>MRSSAIALFVLFMLFLHIKSLAKRDEANASLQNLVDTIKHTNDADSLWKLIEVKIKPPTSITEISNPNTAKSFTEREKSNRFLRDVGLRFWYLYPNDERRLYWLYNTISPRFFPYYWENASQGAEIITKFGSASSIAVDEEAVLNWTMIYPKLREEFMRSLLINDSLKNLFREHELIWILTTHLNSNYRLAKKLNVLNFAKLFEEYSESYWQEWNNSSRNPYGNPNKYAQAILTRSNSYGINFKDLQLMISFLNNSTSSTEIKKWISKARNYLLLAEKPFKLNHATLDGQTISLDQMRGKVVLIDFWATWCHSCIGLKPRMKVLYDKYKSKGFEVISVSIDTEDNKERVLNVEENIGADWPIMIIGGKSKLDKENSLKTKIWNTFNFSTIPILMILNKDGKLVGDLGNFTNPRKFEEELIAWLEE</sequence>
<evidence type="ECO:0000259" key="1">
    <source>
        <dbReference type="PROSITE" id="PS51352"/>
    </source>
</evidence>
<dbReference type="PANTHER" id="PTHR42852">
    <property type="entry name" value="THIOL:DISULFIDE INTERCHANGE PROTEIN DSBE"/>
    <property type="match status" value="1"/>
</dbReference>
<dbReference type="AlphaFoldDB" id="A0A512RJ68"/>
<protein>
    <recommendedName>
        <fullName evidence="1">Thioredoxin domain-containing protein</fullName>
    </recommendedName>
</protein>
<proteinExistence type="predicted"/>
<name>A0A512RJ68_9BACT</name>